<dbReference type="InterPro" id="IPR016186">
    <property type="entry name" value="C-type_lectin-like/link_sf"/>
</dbReference>
<organism evidence="3 4">
    <name type="scientific">Notothenia coriiceps</name>
    <name type="common">black rockcod</name>
    <dbReference type="NCBI Taxonomy" id="8208"/>
    <lineage>
        <taxon>Eukaryota</taxon>
        <taxon>Metazoa</taxon>
        <taxon>Chordata</taxon>
        <taxon>Craniata</taxon>
        <taxon>Vertebrata</taxon>
        <taxon>Euteleostomi</taxon>
        <taxon>Actinopterygii</taxon>
        <taxon>Neopterygii</taxon>
        <taxon>Teleostei</taxon>
        <taxon>Neoteleostei</taxon>
        <taxon>Acanthomorphata</taxon>
        <taxon>Eupercaria</taxon>
        <taxon>Perciformes</taxon>
        <taxon>Notothenioidei</taxon>
        <taxon>Nototheniidae</taxon>
        <taxon>Notothenia</taxon>
    </lineage>
</organism>
<dbReference type="SUPFAM" id="SSF56436">
    <property type="entry name" value="C-type lectin-like"/>
    <property type="match status" value="2"/>
</dbReference>
<evidence type="ECO:0000313" key="4">
    <source>
        <dbReference type="RefSeq" id="XP_010779971.1"/>
    </source>
</evidence>
<evidence type="ECO:0000313" key="3">
    <source>
        <dbReference type="Proteomes" id="UP000504611"/>
    </source>
</evidence>
<sequence>MIAKGKTPILPPVPPPPVPAPDCGANPGWRKNNNICYYYNDTDIVDFHTAMGRCYEEKASLVSILNKDEQAYVNTMVGTGQVASAWIGMRMFGITGGQYMWVDFSPLTYTHWSPGEPNNANGEEQCVQMNRLQGGWNDANCGRAGAGYVCKKIPGAIHTPPPPTQPWEGNCPEGWMRFKDKCFMFKGKTDDIKANWSFARSWCKEQGGDLAVIDDQYENDFVSSYLRDLKLPTWIGLSDLLLENQYAWSDGVSPVLYTNWNDKEPNNAGGAVRIRYNTSYL</sequence>
<dbReference type="InterPro" id="IPR018378">
    <property type="entry name" value="C-type_lectin_CS"/>
</dbReference>
<dbReference type="Proteomes" id="UP000504611">
    <property type="component" value="Unplaced"/>
</dbReference>
<feature type="domain" description="C-type lectin" evidence="2">
    <location>
        <begin position="178"/>
        <end position="269"/>
    </location>
</feature>
<dbReference type="PROSITE" id="PS00615">
    <property type="entry name" value="C_TYPE_LECTIN_1"/>
    <property type="match status" value="1"/>
</dbReference>
<dbReference type="PANTHER" id="PTHR22803">
    <property type="entry name" value="MANNOSE, PHOSPHOLIPASE, LECTIN RECEPTOR RELATED"/>
    <property type="match status" value="1"/>
</dbReference>
<dbReference type="GeneID" id="104954545"/>
<name>A0A6I9P090_9TELE</name>
<evidence type="ECO:0000259" key="2">
    <source>
        <dbReference type="PROSITE" id="PS50041"/>
    </source>
</evidence>
<dbReference type="InterPro" id="IPR016187">
    <property type="entry name" value="CTDL_fold"/>
</dbReference>
<dbReference type="AlphaFoldDB" id="A0A6I9P090"/>
<dbReference type="InterPro" id="IPR050111">
    <property type="entry name" value="C-type_lectin/snaclec_domain"/>
</dbReference>
<dbReference type="Pfam" id="PF00059">
    <property type="entry name" value="Lectin_C"/>
    <property type="match status" value="2"/>
</dbReference>
<feature type="domain" description="C-type lectin" evidence="2">
    <location>
        <begin position="32"/>
        <end position="141"/>
    </location>
</feature>
<dbReference type="CDD" id="cd00037">
    <property type="entry name" value="CLECT"/>
    <property type="match status" value="1"/>
</dbReference>
<dbReference type="InterPro" id="IPR001304">
    <property type="entry name" value="C-type_lectin-like"/>
</dbReference>
<dbReference type="SMART" id="SM00034">
    <property type="entry name" value="CLECT"/>
    <property type="match status" value="2"/>
</dbReference>
<keyword evidence="3" id="KW-1185">Reference proteome</keyword>
<dbReference type="OrthoDB" id="441660at2759"/>
<proteinExistence type="predicted"/>
<reference evidence="4" key="1">
    <citation type="submission" date="2025-08" db="UniProtKB">
        <authorList>
            <consortium name="RefSeq"/>
        </authorList>
    </citation>
    <scope>IDENTIFICATION</scope>
    <source>
        <tissue evidence="4">Muscle</tissue>
    </source>
</reference>
<dbReference type="Gene3D" id="3.10.100.10">
    <property type="entry name" value="Mannose-Binding Protein A, subunit A"/>
    <property type="match status" value="2"/>
</dbReference>
<keyword evidence="1" id="KW-1015">Disulfide bond</keyword>
<accession>A0A6I9P090</accession>
<dbReference type="KEGG" id="ncc:104954545"/>
<evidence type="ECO:0000256" key="1">
    <source>
        <dbReference type="ARBA" id="ARBA00023157"/>
    </source>
</evidence>
<gene>
    <name evidence="4" type="primary">LOC104954545</name>
</gene>
<dbReference type="PROSITE" id="PS50041">
    <property type="entry name" value="C_TYPE_LECTIN_2"/>
    <property type="match status" value="2"/>
</dbReference>
<protein>
    <submittedName>
        <fullName evidence="4">C-type mannose receptor 2-like</fullName>
    </submittedName>
</protein>
<dbReference type="RefSeq" id="XP_010779971.1">
    <property type="nucleotide sequence ID" value="XM_010781669.1"/>
</dbReference>